<keyword evidence="2" id="KW-1185">Reference proteome</keyword>
<dbReference type="OrthoDB" id="3790091at2"/>
<comment type="caution">
    <text evidence="1">The sequence shown here is derived from an EMBL/GenBank/DDBJ whole genome shotgun (WGS) entry which is preliminary data.</text>
</comment>
<sequence length="101" mass="11112">MTADAGRTGAEPLSSVCWCCGVNRDDAELVHLGNHPEVGICVSCARWVQRRARALEDRHSRGVAAHLRALVGSARAAVIARGWHERGRLGAFLRRLDRYLP</sequence>
<name>A0A2V4B9T9_9PSEU</name>
<dbReference type="Proteomes" id="UP000249915">
    <property type="component" value="Unassembled WGS sequence"/>
</dbReference>
<proteinExistence type="predicted"/>
<reference evidence="1 2" key="1">
    <citation type="submission" date="2016-07" db="EMBL/GenBank/DDBJ databases">
        <title>Draft genome sequence of Prauserella muralis DSM 45305, isolated from a mould-covered wall in an indoor environment.</title>
        <authorList>
            <person name="Ruckert C."/>
            <person name="Albersmeier A."/>
            <person name="Jiang C.-L."/>
            <person name="Jiang Y."/>
            <person name="Kalinowski J."/>
            <person name="Schneider O."/>
            <person name="Winkler A."/>
            <person name="Zotchev S.B."/>
        </authorList>
    </citation>
    <scope>NUCLEOTIDE SEQUENCE [LARGE SCALE GENOMIC DNA]</scope>
    <source>
        <strain evidence="1 2">DSM 45305</strain>
    </source>
</reference>
<accession>A0A2V4B9T9</accession>
<gene>
    <name evidence="1" type="ORF">BAY60_07450</name>
</gene>
<evidence type="ECO:0000313" key="1">
    <source>
        <dbReference type="EMBL" id="PXY32124.1"/>
    </source>
</evidence>
<evidence type="ECO:0000313" key="2">
    <source>
        <dbReference type="Proteomes" id="UP000249915"/>
    </source>
</evidence>
<dbReference type="AlphaFoldDB" id="A0A2V4B9T9"/>
<organism evidence="1 2">
    <name type="scientific">Prauserella muralis</name>
    <dbReference type="NCBI Taxonomy" id="588067"/>
    <lineage>
        <taxon>Bacteria</taxon>
        <taxon>Bacillati</taxon>
        <taxon>Actinomycetota</taxon>
        <taxon>Actinomycetes</taxon>
        <taxon>Pseudonocardiales</taxon>
        <taxon>Pseudonocardiaceae</taxon>
        <taxon>Prauserella</taxon>
    </lineage>
</organism>
<protein>
    <submittedName>
        <fullName evidence="1">Uncharacterized protein</fullName>
    </submittedName>
</protein>
<dbReference type="EMBL" id="MASW01000001">
    <property type="protein sequence ID" value="PXY32124.1"/>
    <property type="molecule type" value="Genomic_DNA"/>
</dbReference>